<gene>
    <name evidence="7" type="primary">LOC116952218</name>
</gene>
<dbReference type="Pfam" id="PF00400">
    <property type="entry name" value="WD40"/>
    <property type="match status" value="1"/>
</dbReference>
<dbReference type="Gene3D" id="2.130.10.10">
    <property type="entry name" value="YVTN repeat-like/Quinoprotein amine dehydrogenase"/>
    <property type="match status" value="2"/>
</dbReference>
<dbReference type="PROSITE" id="PS50181">
    <property type="entry name" value="FBOX"/>
    <property type="match status" value="1"/>
</dbReference>
<sequence length="627" mass="67159">MKASSPEPSPPLTILQCDFLKIRPAHAPSPSLHLLGFTRKQTSPPRDSADIFEPLTEPGPPEGGFVAAQGASRRFESYPRRGRAAMECEQQQQLPFDCLAHVFTFLQAEQLLRAAAVNRLWNAVANSPALWRCLCRRRWAFCRVERASEWKRYYLRRQGLERALGCGRPGADYTCTTLRGHAGAISAVCYLTDGEPHIDTAQGDDDYDDDGQENTERGKSGASAPRPEKTRPLTCVCSASNDGSVRAWDVHTGQQLWVAGQVGGTAVECLVAVPTLGLVVSGSRVGEVTVWDAAGGHEVATRADPTPGVMVLATCALEDGHFLLAGGNMGTLRVLALPSLAPVRSLLLAEDHTLNLLSPAPVGTVILVGATHSPDVPVQLLGVRALCTVDEEEAPPDPRRPLPPRPANWRPNPMAAMVTATLPEIAGLGVLAAAWFPANPARLAAAVELADGQHEVRCFDVALDKARGRARAKEHIAVSEVAVRFTIPKEQWATQAPFLRTASHNIVLTTLGQQLSVWDAATGGRLATFSDHKQQITGIHVDPFRVVSCSLDLSLRVYTWAQAAEGMEVAAAAAAAGQQLVSKYTLLGGSLTCSRGFRNVVSDCSSVVGVVQANNGRDVLKAYNFGL</sequence>
<dbReference type="PROSITE" id="PS50082">
    <property type="entry name" value="WD_REPEATS_2"/>
    <property type="match status" value="1"/>
</dbReference>
<feature type="domain" description="F-box" evidence="5">
    <location>
        <begin position="88"/>
        <end position="134"/>
    </location>
</feature>
<keyword evidence="1 3" id="KW-0853">WD repeat</keyword>
<evidence type="ECO:0000256" key="2">
    <source>
        <dbReference type="ARBA" id="ARBA00022737"/>
    </source>
</evidence>
<dbReference type="KEGG" id="pmrn:116952218"/>
<reference evidence="7" key="1">
    <citation type="submission" date="2025-08" db="UniProtKB">
        <authorList>
            <consortium name="RefSeq"/>
        </authorList>
    </citation>
    <scope>IDENTIFICATION</scope>
    <source>
        <tissue evidence="7">Sperm</tissue>
    </source>
</reference>
<dbReference type="InterPro" id="IPR015943">
    <property type="entry name" value="WD40/YVTN_repeat-like_dom_sf"/>
</dbReference>
<feature type="region of interest" description="Disordered" evidence="4">
    <location>
        <begin position="200"/>
        <end position="233"/>
    </location>
</feature>
<dbReference type="InterPro" id="IPR036047">
    <property type="entry name" value="F-box-like_dom_sf"/>
</dbReference>
<name>A0AAJ7U058_PETMA</name>
<organism evidence="6 7">
    <name type="scientific">Petromyzon marinus</name>
    <name type="common">Sea lamprey</name>
    <dbReference type="NCBI Taxonomy" id="7757"/>
    <lineage>
        <taxon>Eukaryota</taxon>
        <taxon>Metazoa</taxon>
        <taxon>Chordata</taxon>
        <taxon>Craniata</taxon>
        <taxon>Vertebrata</taxon>
        <taxon>Cyclostomata</taxon>
        <taxon>Hyperoartia</taxon>
        <taxon>Petromyzontiformes</taxon>
        <taxon>Petromyzontidae</taxon>
        <taxon>Petromyzon</taxon>
    </lineage>
</organism>
<dbReference type="PANTHER" id="PTHR19848:SF8">
    <property type="entry name" value="F-BOX AND WD REPEAT DOMAIN CONTAINING 7"/>
    <property type="match status" value="1"/>
</dbReference>
<evidence type="ECO:0000313" key="7">
    <source>
        <dbReference type="RefSeq" id="XP_032827262.1"/>
    </source>
</evidence>
<evidence type="ECO:0000256" key="3">
    <source>
        <dbReference type="PROSITE-ProRule" id="PRU00221"/>
    </source>
</evidence>
<dbReference type="SUPFAM" id="SSF50998">
    <property type="entry name" value="Quinoprotein alcohol dehydrogenase-like"/>
    <property type="match status" value="1"/>
</dbReference>
<dbReference type="SMART" id="SM00256">
    <property type="entry name" value="FBOX"/>
    <property type="match status" value="1"/>
</dbReference>
<proteinExistence type="predicted"/>
<dbReference type="InterPro" id="IPR011047">
    <property type="entry name" value="Quinoprotein_ADH-like_sf"/>
</dbReference>
<feature type="compositionally biased region" description="Acidic residues" evidence="4">
    <location>
        <begin position="202"/>
        <end position="213"/>
    </location>
</feature>
<evidence type="ECO:0000256" key="4">
    <source>
        <dbReference type="SAM" id="MobiDB-lite"/>
    </source>
</evidence>
<dbReference type="RefSeq" id="XP_032827262.1">
    <property type="nucleotide sequence ID" value="XM_032971371.1"/>
</dbReference>
<dbReference type="AlphaFoldDB" id="A0AAJ7U058"/>
<dbReference type="Proteomes" id="UP001318040">
    <property type="component" value="Chromosome 46"/>
</dbReference>
<dbReference type="Gene3D" id="1.20.1280.50">
    <property type="match status" value="1"/>
</dbReference>
<dbReference type="SUPFAM" id="SSF81383">
    <property type="entry name" value="F-box domain"/>
    <property type="match status" value="1"/>
</dbReference>
<dbReference type="CTD" id="285231"/>
<dbReference type="PANTHER" id="PTHR19848">
    <property type="entry name" value="WD40 REPEAT PROTEIN"/>
    <property type="match status" value="1"/>
</dbReference>
<accession>A0AAJ7U058</accession>
<feature type="region of interest" description="Disordered" evidence="4">
    <location>
        <begin position="29"/>
        <end position="63"/>
    </location>
</feature>
<keyword evidence="6" id="KW-1185">Reference proteome</keyword>
<feature type="repeat" description="WD" evidence="3">
    <location>
        <begin position="236"/>
        <end position="258"/>
    </location>
</feature>
<keyword evidence="2" id="KW-0677">Repeat</keyword>
<evidence type="ECO:0000259" key="5">
    <source>
        <dbReference type="PROSITE" id="PS50181"/>
    </source>
</evidence>
<dbReference type="InterPro" id="IPR001680">
    <property type="entry name" value="WD40_rpt"/>
</dbReference>
<evidence type="ECO:0000256" key="1">
    <source>
        <dbReference type="ARBA" id="ARBA00022574"/>
    </source>
</evidence>
<dbReference type="SMART" id="SM00320">
    <property type="entry name" value="WD40"/>
    <property type="match status" value="3"/>
</dbReference>
<dbReference type="GeneID" id="116952218"/>
<evidence type="ECO:0000313" key="6">
    <source>
        <dbReference type="Proteomes" id="UP001318040"/>
    </source>
</evidence>
<dbReference type="Pfam" id="PF12937">
    <property type="entry name" value="F-box-like"/>
    <property type="match status" value="1"/>
</dbReference>
<protein>
    <submittedName>
        <fullName evidence="7">F-box/WD repeat-containing protein 12-like</fullName>
    </submittedName>
</protein>
<dbReference type="InterPro" id="IPR001810">
    <property type="entry name" value="F-box_dom"/>
</dbReference>